<dbReference type="PANTHER" id="PTHR30629:SF2">
    <property type="entry name" value="PROPHAGE INTEGRASE INTS-RELATED"/>
    <property type="match status" value="1"/>
</dbReference>
<dbReference type="InterPro" id="IPR025166">
    <property type="entry name" value="Integrase_DNA_bind_dom"/>
</dbReference>
<dbReference type="Proteomes" id="UP000298656">
    <property type="component" value="Chromosome 1"/>
</dbReference>
<protein>
    <submittedName>
        <fullName evidence="4">DUF4102 domain-containing protein</fullName>
    </submittedName>
</protein>
<sequence length="152" mass="17039">MAKAARTPLTDAAIRAAEPHVKIWRLYDSLGLILEVHPSGGKYWRLKYRVAGREKRVSLGVFPDVNVNEARRRRNEAREMLAAGIDPSEMRRKERAGQGAGQERREVVMRFALDNDGALSLRLGKRCMNLTGAETAELRAFLDATRAVIPRG</sequence>
<dbReference type="OrthoDB" id="9775880at2"/>
<comment type="similarity">
    <text evidence="1">Belongs to the 'phage' integrase family.</text>
</comment>
<dbReference type="GO" id="GO:0015074">
    <property type="term" value="P:DNA integration"/>
    <property type="evidence" value="ECO:0007669"/>
    <property type="project" value="UniProtKB-KW"/>
</dbReference>
<name>A0A4P8IJM5_9BURK</name>
<dbReference type="EMBL" id="CP040077">
    <property type="protein sequence ID" value="QCP47857.1"/>
    <property type="molecule type" value="Genomic_DNA"/>
</dbReference>
<dbReference type="AlphaFoldDB" id="A0A4P8IJM5"/>
<proteinExistence type="inferred from homology"/>
<accession>A0A4P8IJM5</accession>
<keyword evidence="5" id="KW-1185">Reference proteome</keyword>
<organism evidence="4 5">
    <name type="scientific">Trinickia violacea</name>
    <dbReference type="NCBI Taxonomy" id="2571746"/>
    <lineage>
        <taxon>Bacteria</taxon>
        <taxon>Pseudomonadati</taxon>
        <taxon>Pseudomonadota</taxon>
        <taxon>Betaproteobacteria</taxon>
        <taxon>Burkholderiales</taxon>
        <taxon>Burkholderiaceae</taxon>
        <taxon>Trinickia</taxon>
    </lineage>
</organism>
<keyword evidence="2" id="KW-0229">DNA integration</keyword>
<evidence type="ECO:0000259" key="3">
    <source>
        <dbReference type="Pfam" id="PF13356"/>
    </source>
</evidence>
<dbReference type="InterPro" id="IPR050808">
    <property type="entry name" value="Phage_Integrase"/>
</dbReference>
<dbReference type="InterPro" id="IPR038488">
    <property type="entry name" value="Integrase_DNA-bd_sf"/>
</dbReference>
<dbReference type="KEGG" id="tvl:FAZ95_00850"/>
<dbReference type="Gene3D" id="3.30.160.390">
    <property type="entry name" value="Integrase, DNA-binding domain"/>
    <property type="match status" value="1"/>
</dbReference>
<evidence type="ECO:0000256" key="2">
    <source>
        <dbReference type="ARBA" id="ARBA00022908"/>
    </source>
</evidence>
<evidence type="ECO:0000313" key="4">
    <source>
        <dbReference type="EMBL" id="QCP47857.1"/>
    </source>
</evidence>
<dbReference type="PANTHER" id="PTHR30629">
    <property type="entry name" value="PROPHAGE INTEGRASE"/>
    <property type="match status" value="1"/>
</dbReference>
<dbReference type="RefSeq" id="WP_137330699.1">
    <property type="nucleotide sequence ID" value="NZ_CP040077.1"/>
</dbReference>
<dbReference type="Pfam" id="PF13356">
    <property type="entry name" value="Arm-DNA-bind_3"/>
    <property type="match status" value="1"/>
</dbReference>
<gene>
    <name evidence="4" type="ORF">FAZ95_00850</name>
</gene>
<evidence type="ECO:0000313" key="5">
    <source>
        <dbReference type="Proteomes" id="UP000298656"/>
    </source>
</evidence>
<feature type="domain" description="Integrase DNA-binding" evidence="3">
    <location>
        <begin position="9"/>
        <end position="94"/>
    </location>
</feature>
<reference evidence="4 5" key="1">
    <citation type="submission" date="2019-05" db="EMBL/GenBank/DDBJ databases">
        <title>Burkholderia sp. DHOD12, isolated from subtropical forest soil.</title>
        <authorList>
            <person name="Gao Z.-H."/>
            <person name="Qiu L.-H."/>
        </authorList>
    </citation>
    <scope>NUCLEOTIDE SEQUENCE [LARGE SCALE GENOMIC DNA]</scope>
    <source>
        <strain evidence="4 5">DHOD12</strain>
    </source>
</reference>
<evidence type="ECO:0000256" key="1">
    <source>
        <dbReference type="ARBA" id="ARBA00008857"/>
    </source>
</evidence>